<comment type="caution">
    <text evidence="1">The sequence shown here is derived from an EMBL/GenBank/DDBJ whole genome shotgun (WGS) entry which is preliminary data.</text>
</comment>
<gene>
    <name evidence="1" type="ORF">Poly21_04040</name>
</gene>
<accession>A0A5C6C642</accession>
<protein>
    <submittedName>
        <fullName evidence="1">Uncharacterized protein</fullName>
    </submittedName>
</protein>
<evidence type="ECO:0000313" key="2">
    <source>
        <dbReference type="Proteomes" id="UP000319908"/>
    </source>
</evidence>
<proteinExistence type="predicted"/>
<organism evidence="1 2">
    <name type="scientific">Allorhodopirellula heiligendammensis</name>
    <dbReference type="NCBI Taxonomy" id="2714739"/>
    <lineage>
        <taxon>Bacteria</taxon>
        <taxon>Pseudomonadati</taxon>
        <taxon>Planctomycetota</taxon>
        <taxon>Planctomycetia</taxon>
        <taxon>Pirellulales</taxon>
        <taxon>Pirellulaceae</taxon>
        <taxon>Allorhodopirellula</taxon>
    </lineage>
</organism>
<sequence>MVRAFFERTMKWTGVAFFGLLAHRAPVPRDVRRYPIELWTFLAC</sequence>
<name>A0A5C6C642_9BACT</name>
<dbReference type="AlphaFoldDB" id="A0A5C6C642"/>
<evidence type="ECO:0000313" key="1">
    <source>
        <dbReference type="EMBL" id="TWU18249.1"/>
    </source>
</evidence>
<keyword evidence="2" id="KW-1185">Reference proteome</keyword>
<dbReference type="Proteomes" id="UP000319908">
    <property type="component" value="Unassembled WGS sequence"/>
</dbReference>
<reference evidence="1 2" key="1">
    <citation type="journal article" date="2020" name="Antonie Van Leeuwenhoek">
        <title>Rhodopirellula heiligendammensis sp. nov., Rhodopirellula pilleata sp. nov., and Rhodopirellula solitaria sp. nov. isolated from natural or artificial marine surfaces in Northern Germany and California, USA, and emended description of the genus Rhodopirellula.</title>
        <authorList>
            <person name="Kallscheuer N."/>
            <person name="Wiegand S."/>
            <person name="Jogler M."/>
            <person name="Boedeker C."/>
            <person name="Peeters S.H."/>
            <person name="Rast P."/>
            <person name="Heuer A."/>
            <person name="Jetten M.S.M."/>
            <person name="Rohde M."/>
            <person name="Jogler C."/>
        </authorList>
    </citation>
    <scope>NUCLEOTIDE SEQUENCE [LARGE SCALE GENOMIC DNA]</scope>
    <source>
        <strain evidence="1 2">Poly21</strain>
    </source>
</reference>
<dbReference type="EMBL" id="SJPU01000001">
    <property type="protein sequence ID" value="TWU18249.1"/>
    <property type="molecule type" value="Genomic_DNA"/>
</dbReference>